<evidence type="ECO:0000256" key="1">
    <source>
        <dbReference type="SAM" id="SignalP"/>
    </source>
</evidence>
<keyword evidence="3" id="KW-1185">Reference proteome</keyword>
<evidence type="ECO:0000313" key="3">
    <source>
        <dbReference type="Proteomes" id="UP000324324"/>
    </source>
</evidence>
<reference evidence="2 3" key="1">
    <citation type="submission" date="2019-09" db="EMBL/GenBank/DDBJ databases">
        <title>Isolation of a novel species in the genus Cupriavidus from patients with sepsis using whole genome sequencing.</title>
        <authorList>
            <person name="Kweon O.J."/>
            <person name="Lee M.-K."/>
        </authorList>
    </citation>
    <scope>NUCLEOTIDE SEQUENCE [LARGE SCALE GENOMIC DNA]</scope>
    <source>
        <strain evidence="2 3">MKL-01</strain>
    </source>
</reference>
<comment type="caution">
    <text evidence="2">The sequence shown here is derived from an EMBL/GenBank/DDBJ whole genome shotgun (WGS) entry which is preliminary data.</text>
</comment>
<keyword evidence="1" id="KW-0732">Signal</keyword>
<dbReference type="Gene3D" id="1.10.760.10">
    <property type="entry name" value="Cytochrome c-like domain"/>
    <property type="match status" value="1"/>
</dbReference>
<evidence type="ECO:0000313" key="2">
    <source>
        <dbReference type="EMBL" id="KAA6120995.1"/>
    </source>
</evidence>
<name>A0A5M8AG46_9BURK</name>
<dbReference type="RefSeq" id="WP_149315898.1">
    <property type="nucleotide sequence ID" value="NZ_VWRN01000045.1"/>
</dbReference>
<dbReference type="GO" id="GO:0009055">
    <property type="term" value="F:electron transfer activity"/>
    <property type="evidence" value="ECO:0007669"/>
    <property type="project" value="InterPro"/>
</dbReference>
<sequence length="118" mass="12815">MKRKNQMRSALAAVVAFAATSSAMALEIKLPQETAMYKPSSLPGYALALQNCMTCHSAQYVSTQPASSPRKYWEATVKKMKTPFGAPLKDEDIPVIVDYLVKTYGAERGEAGPSAARK</sequence>
<feature type="signal peptide" evidence="1">
    <location>
        <begin position="1"/>
        <end position="25"/>
    </location>
</feature>
<accession>A0A5M8AG46</accession>
<organism evidence="2 3">
    <name type="scientific">Cupriavidus cauae</name>
    <dbReference type="NCBI Taxonomy" id="2608999"/>
    <lineage>
        <taxon>Bacteria</taxon>
        <taxon>Pseudomonadati</taxon>
        <taxon>Pseudomonadota</taxon>
        <taxon>Betaproteobacteria</taxon>
        <taxon>Burkholderiales</taxon>
        <taxon>Burkholderiaceae</taxon>
        <taxon>Cupriavidus</taxon>
    </lineage>
</organism>
<feature type="chain" id="PRO_5024325483" evidence="1">
    <location>
        <begin position="26"/>
        <end position="118"/>
    </location>
</feature>
<dbReference type="AlphaFoldDB" id="A0A5M8AG46"/>
<dbReference type="SUPFAM" id="SSF46626">
    <property type="entry name" value="Cytochrome c"/>
    <property type="match status" value="1"/>
</dbReference>
<dbReference type="EMBL" id="VWRN01000045">
    <property type="protein sequence ID" value="KAA6120995.1"/>
    <property type="molecule type" value="Genomic_DNA"/>
</dbReference>
<protein>
    <submittedName>
        <fullName evidence="2">Cytochrome c</fullName>
    </submittedName>
</protein>
<gene>
    <name evidence="2" type="ORF">F1599_17785</name>
</gene>
<dbReference type="InterPro" id="IPR036909">
    <property type="entry name" value="Cyt_c-like_dom_sf"/>
</dbReference>
<proteinExistence type="predicted"/>
<dbReference type="GO" id="GO:0020037">
    <property type="term" value="F:heme binding"/>
    <property type="evidence" value="ECO:0007669"/>
    <property type="project" value="InterPro"/>
</dbReference>
<dbReference type="Proteomes" id="UP000324324">
    <property type="component" value="Unassembled WGS sequence"/>
</dbReference>